<evidence type="ECO:0000313" key="2">
    <source>
        <dbReference type="EMBL" id="SVB69505.1"/>
    </source>
</evidence>
<organism evidence="2">
    <name type="scientific">marine metagenome</name>
    <dbReference type="NCBI Taxonomy" id="408172"/>
    <lineage>
        <taxon>unclassified sequences</taxon>
        <taxon>metagenomes</taxon>
        <taxon>ecological metagenomes</taxon>
    </lineage>
</organism>
<gene>
    <name evidence="2" type="ORF">METZ01_LOCUS222359</name>
</gene>
<sequence length="404" mass="46134">MSKSYKVRASYCNHRVSEEEIYQTLKRTTDPLTKSWQQIEKARQVVIKFNMMKLPERIEYFQGRRRELVDDAFCRATLRLIKEHTTAQLIATDTNPYNNGNIMPTGFNYEHHLKEFDVQFVDSSLPPFGDYEVPNGGLMFNRYTLSRCFEEADATVSVAKMKNHAFMGITLCTKNLFGLPPIIPPEGRTRSYYHHLVRLSYVLPDLALITKPCLNIIDALTGQSGREWGGEGRICDAMIAGDHPIATDACGMYLMGTDPKSDWPTPPFKRDRNHVLIAAQHGFGTVDLEQIDFESEVEPPLADFDSVETDSLDTVRNWRLTTCQQGIAYLENQRQLVDKYRGQFIYMQGGEVVWHGLDPSDLGSRRQLSGTKKDSALWLKLVDPDEHEGEKFSVYERLLSDFAA</sequence>
<dbReference type="Pfam" id="PF04015">
    <property type="entry name" value="DUF362"/>
    <property type="match status" value="1"/>
</dbReference>
<dbReference type="AlphaFoldDB" id="A0A382G418"/>
<protein>
    <recommendedName>
        <fullName evidence="1">DUF362 domain-containing protein</fullName>
    </recommendedName>
</protein>
<feature type="domain" description="DUF362" evidence="1">
    <location>
        <begin position="45"/>
        <end position="251"/>
    </location>
</feature>
<name>A0A382G418_9ZZZZ</name>
<dbReference type="EMBL" id="UINC01053234">
    <property type="protein sequence ID" value="SVB69505.1"/>
    <property type="molecule type" value="Genomic_DNA"/>
</dbReference>
<reference evidence="2" key="1">
    <citation type="submission" date="2018-05" db="EMBL/GenBank/DDBJ databases">
        <authorList>
            <person name="Lanie J.A."/>
            <person name="Ng W.-L."/>
            <person name="Kazmierczak K.M."/>
            <person name="Andrzejewski T.M."/>
            <person name="Davidsen T.M."/>
            <person name="Wayne K.J."/>
            <person name="Tettelin H."/>
            <person name="Glass J.I."/>
            <person name="Rusch D."/>
            <person name="Podicherti R."/>
            <person name="Tsui H.-C.T."/>
            <person name="Winkler M.E."/>
        </authorList>
    </citation>
    <scope>NUCLEOTIDE SEQUENCE</scope>
</reference>
<evidence type="ECO:0000259" key="1">
    <source>
        <dbReference type="Pfam" id="PF04015"/>
    </source>
</evidence>
<accession>A0A382G418</accession>
<proteinExistence type="predicted"/>
<dbReference type="InterPro" id="IPR007160">
    <property type="entry name" value="DUF362"/>
</dbReference>